<evidence type="ECO:0000313" key="1">
    <source>
        <dbReference type="EnsemblPlants" id="Zm00001eb353730_P001"/>
    </source>
</evidence>
<dbReference type="EnsemblPlants" id="Zm00001eb353730_T001">
    <property type="protein sequence ID" value="Zm00001eb353730_P001"/>
    <property type="gene ID" value="Zm00001eb353730"/>
</dbReference>
<evidence type="ECO:0000313" key="2">
    <source>
        <dbReference type="Proteomes" id="UP000007305"/>
    </source>
</evidence>
<dbReference type="Proteomes" id="UP000007305">
    <property type="component" value="Chromosome 8"/>
</dbReference>
<protein>
    <submittedName>
        <fullName evidence="1">Uncharacterized protein</fullName>
    </submittedName>
</protein>
<name>A0A804UGZ6_MAIZE</name>
<accession>A0A804UGZ6</accession>
<organism evidence="1 2">
    <name type="scientific">Zea mays</name>
    <name type="common">Maize</name>
    <dbReference type="NCBI Taxonomy" id="4577"/>
    <lineage>
        <taxon>Eukaryota</taxon>
        <taxon>Viridiplantae</taxon>
        <taxon>Streptophyta</taxon>
        <taxon>Embryophyta</taxon>
        <taxon>Tracheophyta</taxon>
        <taxon>Spermatophyta</taxon>
        <taxon>Magnoliopsida</taxon>
        <taxon>Liliopsida</taxon>
        <taxon>Poales</taxon>
        <taxon>Poaceae</taxon>
        <taxon>PACMAD clade</taxon>
        <taxon>Panicoideae</taxon>
        <taxon>Andropogonodae</taxon>
        <taxon>Andropogoneae</taxon>
        <taxon>Tripsacinae</taxon>
        <taxon>Zea</taxon>
    </lineage>
</organism>
<proteinExistence type="predicted"/>
<dbReference type="InParanoid" id="A0A804UGZ6"/>
<dbReference type="AlphaFoldDB" id="A0A804UGZ6"/>
<keyword evidence="2" id="KW-1185">Reference proteome</keyword>
<dbReference type="Gramene" id="Zm00001eb353730_T001">
    <property type="protein sequence ID" value="Zm00001eb353730_P001"/>
    <property type="gene ID" value="Zm00001eb353730"/>
</dbReference>
<reference evidence="1" key="3">
    <citation type="submission" date="2021-05" db="UniProtKB">
        <authorList>
            <consortium name="EnsemblPlants"/>
        </authorList>
    </citation>
    <scope>IDENTIFICATION</scope>
    <source>
        <strain evidence="1">cv. B73</strain>
    </source>
</reference>
<reference evidence="1" key="2">
    <citation type="submission" date="2019-07" db="EMBL/GenBank/DDBJ databases">
        <authorList>
            <person name="Seetharam A."/>
            <person name="Woodhouse M."/>
            <person name="Cannon E."/>
        </authorList>
    </citation>
    <scope>NUCLEOTIDE SEQUENCE [LARGE SCALE GENOMIC DNA]</scope>
    <source>
        <strain evidence="1">cv. B73</strain>
    </source>
</reference>
<reference evidence="2" key="1">
    <citation type="journal article" date="2009" name="Science">
        <title>The B73 maize genome: complexity, diversity, and dynamics.</title>
        <authorList>
            <person name="Schnable P.S."/>
            <person name="Ware D."/>
            <person name="Fulton R.S."/>
            <person name="Stein J.C."/>
            <person name="Wei F."/>
            <person name="Pasternak S."/>
            <person name="Liang C."/>
            <person name="Zhang J."/>
            <person name="Fulton L."/>
            <person name="Graves T.A."/>
            <person name="Minx P."/>
            <person name="Reily A.D."/>
            <person name="Courtney L."/>
            <person name="Kruchowski S.S."/>
            <person name="Tomlinson C."/>
            <person name="Strong C."/>
            <person name="Delehaunty K."/>
            <person name="Fronick C."/>
            <person name="Courtney B."/>
            <person name="Rock S.M."/>
            <person name="Belter E."/>
            <person name="Du F."/>
            <person name="Kim K."/>
            <person name="Abbott R.M."/>
            <person name="Cotton M."/>
            <person name="Levy A."/>
            <person name="Marchetto P."/>
            <person name="Ochoa K."/>
            <person name="Jackson S.M."/>
            <person name="Gillam B."/>
            <person name="Chen W."/>
            <person name="Yan L."/>
            <person name="Higginbotham J."/>
            <person name="Cardenas M."/>
            <person name="Waligorski J."/>
            <person name="Applebaum E."/>
            <person name="Phelps L."/>
            <person name="Falcone J."/>
            <person name="Kanchi K."/>
            <person name="Thane T."/>
            <person name="Scimone A."/>
            <person name="Thane N."/>
            <person name="Henke J."/>
            <person name="Wang T."/>
            <person name="Ruppert J."/>
            <person name="Shah N."/>
            <person name="Rotter K."/>
            <person name="Hodges J."/>
            <person name="Ingenthron E."/>
            <person name="Cordes M."/>
            <person name="Kohlberg S."/>
            <person name="Sgro J."/>
            <person name="Delgado B."/>
            <person name="Mead K."/>
            <person name="Chinwalla A."/>
            <person name="Leonard S."/>
            <person name="Crouse K."/>
            <person name="Collura K."/>
            <person name="Kudrna D."/>
            <person name="Currie J."/>
            <person name="He R."/>
            <person name="Angelova A."/>
            <person name="Rajasekar S."/>
            <person name="Mueller T."/>
            <person name="Lomeli R."/>
            <person name="Scara G."/>
            <person name="Ko A."/>
            <person name="Delaney K."/>
            <person name="Wissotski M."/>
            <person name="Lopez G."/>
            <person name="Campos D."/>
            <person name="Braidotti M."/>
            <person name="Ashley E."/>
            <person name="Golser W."/>
            <person name="Kim H."/>
            <person name="Lee S."/>
            <person name="Lin J."/>
            <person name="Dujmic Z."/>
            <person name="Kim W."/>
            <person name="Talag J."/>
            <person name="Zuccolo A."/>
            <person name="Fan C."/>
            <person name="Sebastian A."/>
            <person name="Kramer M."/>
            <person name="Spiegel L."/>
            <person name="Nascimento L."/>
            <person name="Zutavern T."/>
            <person name="Miller B."/>
            <person name="Ambroise C."/>
            <person name="Muller S."/>
            <person name="Spooner W."/>
            <person name="Narechania A."/>
            <person name="Ren L."/>
            <person name="Wei S."/>
            <person name="Kumari S."/>
            <person name="Faga B."/>
            <person name="Levy M.J."/>
            <person name="McMahan L."/>
            <person name="Van Buren P."/>
            <person name="Vaughn M.W."/>
            <person name="Ying K."/>
            <person name="Yeh C.-T."/>
            <person name="Emrich S.J."/>
            <person name="Jia Y."/>
            <person name="Kalyanaraman A."/>
            <person name="Hsia A.-P."/>
            <person name="Barbazuk W.B."/>
            <person name="Baucom R.S."/>
            <person name="Brutnell T.P."/>
            <person name="Carpita N.C."/>
            <person name="Chaparro C."/>
            <person name="Chia J.-M."/>
            <person name="Deragon J.-M."/>
            <person name="Estill J.C."/>
            <person name="Fu Y."/>
            <person name="Jeddeloh J.A."/>
            <person name="Han Y."/>
            <person name="Lee H."/>
            <person name="Li P."/>
            <person name="Lisch D.R."/>
            <person name="Liu S."/>
            <person name="Liu Z."/>
            <person name="Nagel D.H."/>
            <person name="McCann M.C."/>
            <person name="SanMiguel P."/>
            <person name="Myers A.M."/>
            <person name="Nettleton D."/>
            <person name="Nguyen J."/>
            <person name="Penning B.W."/>
            <person name="Ponnala L."/>
            <person name="Schneider K.L."/>
            <person name="Schwartz D.C."/>
            <person name="Sharma A."/>
            <person name="Soderlund C."/>
            <person name="Springer N.M."/>
            <person name="Sun Q."/>
            <person name="Wang H."/>
            <person name="Waterman M."/>
            <person name="Westerman R."/>
            <person name="Wolfgruber T.K."/>
            <person name="Yang L."/>
            <person name="Yu Y."/>
            <person name="Zhang L."/>
            <person name="Zhou S."/>
            <person name="Zhu Q."/>
            <person name="Bennetzen J.L."/>
            <person name="Dawe R.K."/>
            <person name="Jiang J."/>
            <person name="Jiang N."/>
            <person name="Presting G.G."/>
            <person name="Wessler S.R."/>
            <person name="Aluru S."/>
            <person name="Martienssen R.A."/>
            <person name="Clifton S.W."/>
            <person name="McCombie W.R."/>
            <person name="Wing R.A."/>
            <person name="Wilson R.K."/>
        </authorList>
    </citation>
    <scope>NUCLEOTIDE SEQUENCE [LARGE SCALE GENOMIC DNA]</scope>
    <source>
        <strain evidence="2">cv. B73</strain>
    </source>
</reference>
<sequence length="144" mass="15986">MPLLPKFRIGIAPPAISLGDPRPHSCPCAPNLADVLDHLKPHTIALLHLLYSRCPPLAPPPLYAKWARAHCGPSEGVPDPQEQATLAYLCAPFESDSIIDLFVRTIPQWRWWMTTVVLFVEPVCDRVRSPRKRRGGSGGPVRNI</sequence>